<accession>A0A9P1BXW6</accession>
<dbReference type="AlphaFoldDB" id="A0A9P1BXW6"/>
<evidence type="ECO:0000313" key="4">
    <source>
        <dbReference type="Proteomes" id="UP001152797"/>
    </source>
</evidence>
<evidence type="ECO:0000313" key="2">
    <source>
        <dbReference type="EMBL" id="CAI3980303.1"/>
    </source>
</evidence>
<dbReference type="EMBL" id="CAMXCT030000551">
    <property type="protein sequence ID" value="CAL4767615.1"/>
    <property type="molecule type" value="Genomic_DNA"/>
</dbReference>
<evidence type="ECO:0000256" key="1">
    <source>
        <dbReference type="SAM" id="MobiDB-lite"/>
    </source>
</evidence>
<reference evidence="3 4" key="2">
    <citation type="submission" date="2024-05" db="EMBL/GenBank/DDBJ databases">
        <authorList>
            <person name="Chen Y."/>
            <person name="Shah S."/>
            <person name="Dougan E. K."/>
            <person name="Thang M."/>
            <person name="Chan C."/>
        </authorList>
    </citation>
    <scope>NUCLEOTIDE SEQUENCE [LARGE SCALE GENOMIC DNA]</scope>
</reference>
<comment type="caution">
    <text evidence="2">The sequence shown here is derived from an EMBL/GenBank/DDBJ whole genome shotgun (WGS) entry which is preliminary data.</text>
</comment>
<feature type="region of interest" description="Disordered" evidence="1">
    <location>
        <begin position="21"/>
        <end position="155"/>
    </location>
</feature>
<reference evidence="2" key="1">
    <citation type="submission" date="2022-10" db="EMBL/GenBank/DDBJ databases">
        <authorList>
            <person name="Chen Y."/>
            <person name="Dougan E. K."/>
            <person name="Chan C."/>
            <person name="Rhodes N."/>
            <person name="Thang M."/>
        </authorList>
    </citation>
    <scope>NUCLEOTIDE SEQUENCE</scope>
</reference>
<keyword evidence="4" id="KW-1185">Reference proteome</keyword>
<name>A0A9P1BXW6_9DINO</name>
<dbReference type="EMBL" id="CAMXCT020000551">
    <property type="protein sequence ID" value="CAL1133678.1"/>
    <property type="molecule type" value="Genomic_DNA"/>
</dbReference>
<protein>
    <submittedName>
        <fullName evidence="2">Uncharacterized protein</fullName>
    </submittedName>
</protein>
<proteinExistence type="predicted"/>
<feature type="compositionally biased region" description="Basic and acidic residues" evidence="1">
    <location>
        <begin position="21"/>
        <end position="43"/>
    </location>
</feature>
<gene>
    <name evidence="2" type="ORF">C1SCF055_LOCUS8186</name>
</gene>
<dbReference type="Proteomes" id="UP001152797">
    <property type="component" value="Unassembled WGS sequence"/>
</dbReference>
<sequence>MLLRILRFKPAQYHTLQERKFETGRGAAEQHRADARGMLDSHKSWGKSTKASIDKKVAALRQNGSDAEDSPLAIKDGTMSDSGSDKEFGFSSNLMGSQPSGSRSRKRSPSPGGDAPGRSKKRNAAPGLGDHPVPSTATASKLRSSTEEAACEKAQAALDKAKESFSEEKLWETKIRARQIENVSNSLATLSTPLSSSENLQTQTLCKDMMHFAEKTEKIFKLFQAVRQAPLESIKALTDEHKAATRMLCPPVISKVSTWLATQALKDLENDATLQQRTEALFHLMSLHREGFTLRTYAEAAAKDSGEQAPGPSVEPGARGLQLQLFSMWIDKVFRAKNEQKFRRLVAQAPSFAVKLHNFDAEAPLNFEDGENHCTKLRLETFTLKTMTKDFEAAGHHQSISSSSSS</sequence>
<organism evidence="2">
    <name type="scientific">Cladocopium goreaui</name>
    <dbReference type="NCBI Taxonomy" id="2562237"/>
    <lineage>
        <taxon>Eukaryota</taxon>
        <taxon>Sar</taxon>
        <taxon>Alveolata</taxon>
        <taxon>Dinophyceae</taxon>
        <taxon>Suessiales</taxon>
        <taxon>Symbiodiniaceae</taxon>
        <taxon>Cladocopium</taxon>
    </lineage>
</organism>
<dbReference type="EMBL" id="CAMXCT010000551">
    <property type="protein sequence ID" value="CAI3980303.1"/>
    <property type="molecule type" value="Genomic_DNA"/>
</dbReference>
<evidence type="ECO:0000313" key="3">
    <source>
        <dbReference type="EMBL" id="CAL4767615.1"/>
    </source>
</evidence>